<evidence type="ECO:0000313" key="1">
    <source>
        <dbReference type="EMBL" id="OPH83281.1"/>
    </source>
</evidence>
<proteinExistence type="predicted"/>
<dbReference type="EMBL" id="MWPQ01000035">
    <property type="protein sequence ID" value="OPH83281.1"/>
    <property type="molecule type" value="Genomic_DNA"/>
</dbReference>
<organism evidence="1 2">
    <name type="scientific">Nitrobacter vulgaris</name>
    <dbReference type="NCBI Taxonomy" id="29421"/>
    <lineage>
        <taxon>Bacteria</taxon>
        <taxon>Pseudomonadati</taxon>
        <taxon>Pseudomonadota</taxon>
        <taxon>Alphaproteobacteria</taxon>
        <taxon>Hyphomicrobiales</taxon>
        <taxon>Nitrobacteraceae</taxon>
        <taxon>Nitrobacter</taxon>
    </lineage>
</organism>
<accession>A0A1V4HZ75</accession>
<dbReference type="Proteomes" id="UP000189940">
    <property type="component" value="Unassembled WGS sequence"/>
</dbReference>
<name>A0A1V4HZ75_NITVU</name>
<reference evidence="1 2" key="1">
    <citation type="submission" date="2017-02" db="EMBL/GenBank/DDBJ databases">
        <title>Genome sequence of the nitrite-oxidizing bacterium Nitrobacter vulgaris strain Ab1.</title>
        <authorList>
            <person name="Mellbye B.L."/>
            <person name="Davis E.W."/>
            <person name="Spieck E."/>
            <person name="Chang J.H."/>
            <person name="Bottomley P.J."/>
            <person name="Sayavedra-Soto L.A."/>
        </authorList>
    </citation>
    <scope>NUCLEOTIDE SEQUENCE [LARGE SCALE GENOMIC DNA]</scope>
    <source>
        <strain evidence="1 2">Ab1</strain>
    </source>
</reference>
<dbReference type="AlphaFoldDB" id="A0A1V4HZ75"/>
<gene>
    <name evidence="1" type="ORF">B2M20_07790</name>
</gene>
<keyword evidence="2" id="KW-1185">Reference proteome</keyword>
<protein>
    <submittedName>
        <fullName evidence="1">Uncharacterized protein</fullName>
    </submittedName>
</protein>
<sequence length="152" mass="17312">MAETALGKRHVATGLAGRKRFRHQELRARPVRRAARVRWARMGRRSRHAGSEGDALEPLQAEIVAPVSLRMRRTNMSSLRSRSNRRACNAHMSTEMPPPSKFSTSEALITLIYLDVERRRQDQSCHYIGTNGRRRALGRIQDVLIDNGSQKL</sequence>
<comment type="caution">
    <text evidence="1">The sequence shown here is derived from an EMBL/GenBank/DDBJ whole genome shotgun (WGS) entry which is preliminary data.</text>
</comment>
<evidence type="ECO:0000313" key="2">
    <source>
        <dbReference type="Proteomes" id="UP000189940"/>
    </source>
</evidence>